<keyword evidence="13" id="KW-1185">Reference proteome</keyword>
<dbReference type="EMBL" id="CP036281">
    <property type="protein sequence ID" value="QDU78376.1"/>
    <property type="molecule type" value="Genomic_DNA"/>
</dbReference>
<keyword evidence="6 9" id="KW-0733">Signal recognition particle</keyword>
<keyword evidence="3 9" id="KW-0378">Hydrolase</keyword>
<evidence type="ECO:0000259" key="11">
    <source>
        <dbReference type="PROSITE" id="PS00300"/>
    </source>
</evidence>
<dbReference type="FunFam" id="3.40.50.300:FF:000022">
    <property type="entry name" value="Signal recognition particle 54 kDa subunit"/>
    <property type="match status" value="1"/>
</dbReference>
<evidence type="ECO:0000313" key="13">
    <source>
        <dbReference type="Proteomes" id="UP000317178"/>
    </source>
</evidence>
<keyword evidence="9" id="KW-0963">Cytoplasm</keyword>
<dbReference type="EC" id="3.6.5.4" evidence="9"/>
<evidence type="ECO:0000256" key="6">
    <source>
        <dbReference type="ARBA" id="ARBA00023135"/>
    </source>
</evidence>
<dbReference type="InterPro" id="IPR004780">
    <property type="entry name" value="SRP"/>
</dbReference>
<dbReference type="Gene3D" id="1.20.120.140">
    <property type="entry name" value="Signal recognition particle SRP54, nucleotide-binding domain"/>
    <property type="match status" value="1"/>
</dbReference>
<comment type="domain">
    <text evidence="9">Composed of three domains: the N-terminal N domain, which is responsible for interactions with the ribosome, the central G domain, which binds GTP, and the C-terminal M domain, which binds the RNA and the signal sequence of the RNC.</text>
</comment>
<dbReference type="InterPro" id="IPR036891">
    <property type="entry name" value="Signal_recog_part_SRP54_M_sf"/>
</dbReference>
<keyword evidence="4 9" id="KW-0694">RNA-binding</keyword>
<accession>A0A518CGM2</accession>
<evidence type="ECO:0000256" key="10">
    <source>
        <dbReference type="SAM" id="MobiDB-lite"/>
    </source>
</evidence>
<feature type="compositionally biased region" description="Basic residues" evidence="10">
    <location>
        <begin position="477"/>
        <end position="492"/>
    </location>
</feature>
<dbReference type="Gene3D" id="1.10.260.30">
    <property type="entry name" value="Signal recognition particle, SRP54 subunit, M-domain"/>
    <property type="match status" value="1"/>
</dbReference>
<feature type="binding site" evidence="9">
    <location>
        <begin position="107"/>
        <end position="114"/>
    </location>
    <ligand>
        <name>GTP</name>
        <dbReference type="ChEBI" id="CHEBI:37565"/>
    </ligand>
</feature>
<dbReference type="SUPFAM" id="SSF52540">
    <property type="entry name" value="P-loop containing nucleoside triphosphate hydrolases"/>
    <property type="match status" value="1"/>
</dbReference>
<dbReference type="SUPFAM" id="SSF47446">
    <property type="entry name" value="Signal peptide-binding domain"/>
    <property type="match status" value="1"/>
</dbReference>
<organism evidence="12 13">
    <name type="scientific">Polystyrenella longa</name>
    <dbReference type="NCBI Taxonomy" id="2528007"/>
    <lineage>
        <taxon>Bacteria</taxon>
        <taxon>Pseudomonadati</taxon>
        <taxon>Planctomycetota</taxon>
        <taxon>Planctomycetia</taxon>
        <taxon>Planctomycetales</taxon>
        <taxon>Planctomycetaceae</taxon>
        <taxon>Polystyrenella</taxon>
    </lineage>
</organism>
<dbReference type="GO" id="GO:0008312">
    <property type="term" value="F:7S RNA binding"/>
    <property type="evidence" value="ECO:0007669"/>
    <property type="project" value="InterPro"/>
</dbReference>
<dbReference type="OrthoDB" id="9804720at2"/>
<dbReference type="HAMAP" id="MF_00306">
    <property type="entry name" value="SRP54"/>
    <property type="match status" value="1"/>
</dbReference>
<comment type="function">
    <text evidence="9">Involved in targeting and insertion of nascent membrane proteins into the cytoplasmic membrane. Binds to the hydrophobic signal sequence of the ribosome-nascent chain (RNC) as it emerges from the ribosomes. The SRP-RNC complex is then targeted to the cytoplasmic membrane where it interacts with the SRP receptor FtsY.</text>
</comment>
<evidence type="ECO:0000256" key="5">
    <source>
        <dbReference type="ARBA" id="ARBA00023134"/>
    </source>
</evidence>
<dbReference type="InterPro" id="IPR003593">
    <property type="entry name" value="AAA+_ATPase"/>
</dbReference>
<dbReference type="InterPro" id="IPR000897">
    <property type="entry name" value="SRP54_GTPase_dom"/>
</dbReference>
<comment type="catalytic activity">
    <reaction evidence="8 9">
        <text>GTP + H2O = GDP + phosphate + H(+)</text>
        <dbReference type="Rhea" id="RHEA:19669"/>
        <dbReference type="ChEBI" id="CHEBI:15377"/>
        <dbReference type="ChEBI" id="CHEBI:15378"/>
        <dbReference type="ChEBI" id="CHEBI:37565"/>
        <dbReference type="ChEBI" id="CHEBI:43474"/>
        <dbReference type="ChEBI" id="CHEBI:58189"/>
        <dbReference type="EC" id="3.6.5.4"/>
    </reaction>
</comment>
<evidence type="ECO:0000256" key="7">
    <source>
        <dbReference type="ARBA" id="ARBA00023274"/>
    </source>
</evidence>
<gene>
    <name evidence="9 12" type="primary">ffh</name>
    <name evidence="12" type="ORF">Pla110_00770</name>
</gene>
<keyword evidence="7 9" id="KW-0687">Ribonucleoprotein</keyword>
<dbReference type="RefSeq" id="WP_144992071.1">
    <property type="nucleotide sequence ID" value="NZ_CP036281.1"/>
</dbReference>
<dbReference type="InterPro" id="IPR004125">
    <property type="entry name" value="Signal_recog_particle_SRP54_M"/>
</dbReference>
<protein>
    <recommendedName>
        <fullName evidence="9">Signal recognition particle protein</fullName>
        <ecNumber evidence="9">3.6.5.4</ecNumber>
    </recommendedName>
    <alternativeName>
        <fullName evidence="9">Fifty-four homolog</fullName>
    </alternativeName>
</protein>
<dbReference type="PANTHER" id="PTHR11564:SF5">
    <property type="entry name" value="SIGNAL RECOGNITION PARTICLE SUBUNIT SRP54"/>
    <property type="match status" value="1"/>
</dbReference>
<feature type="binding site" evidence="9">
    <location>
        <begin position="249"/>
        <end position="252"/>
    </location>
    <ligand>
        <name>GTP</name>
        <dbReference type="ChEBI" id="CHEBI:37565"/>
    </ligand>
</feature>
<evidence type="ECO:0000256" key="8">
    <source>
        <dbReference type="ARBA" id="ARBA00048027"/>
    </source>
</evidence>
<evidence type="ECO:0000256" key="9">
    <source>
        <dbReference type="HAMAP-Rule" id="MF_00306"/>
    </source>
</evidence>
<dbReference type="Proteomes" id="UP000317178">
    <property type="component" value="Chromosome"/>
</dbReference>
<keyword evidence="5 9" id="KW-0342">GTP-binding</keyword>
<comment type="subcellular location">
    <subcellularLocation>
        <location evidence="9">Cytoplasm</location>
    </subcellularLocation>
    <text evidence="9">The SRP-RNC complex is targeted to the cytoplasmic membrane.</text>
</comment>
<sequence length="492" mass="54540">MFESITKNLNEAFSAFRIGGKLTEKNIRDGLQQVRQALLEADVSYDVTKEFIDKVAEEAVGDKVLKSLDPTEQVVGIVYQELVNLMGPVDHSLAIKRNDVSVIMMVGLQGSGKTTTCGKLARLLKEQGHRPLLVAADLQRPAAIEQLRVIGEQIGVPVYSEDPKTSSPLKVCQNGVKQAKKTGDADIVILDTAGRLHVDDELMAELEAIDRKVRPDQALLVCDAMTGQDAVNSAKTFNEALEIDGVILSKMDGDTRGGAALSVKQVTGVPIKFIGVGEQLDRLEEFHPDRMASRIMGGGDLQTLMEKAQREFDADDMERQQQKMREGKFSLEDFRNQMRKVRSMGPMKEIMKMIPGMGGMLDAADNVDADKEMSRIEAIIGSMTMDERENPQKIDRNRRNRIAIGSGCDPTDVSQLLKQYDSIAGMMKGMAGGGMKDQWKAMRQMQEMGMSDPSGALPKEKNRSKRGGLVSKEEKRKQNKKQKQARKKNRRK</sequence>
<comment type="similarity">
    <text evidence="1 9">Belongs to the GTP-binding SRP family. SRP54 subfamily.</text>
</comment>
<dbReference type="PROSITE" id="PS00300">
    <property type="entry name" value="SRP54"/>
    <property type="match status" value="1"/>
</dbReference>
<dbReference type="CDD" id="cd18539">
    <property type="entry name" value="SRP_G"/>
    <property type="match status" value="1"/>
</dbReference>
<dbReference type="GO" id="GO:0006614">
    <property type="term" value="P:SRP-dependent cotranslational protein targeting to membrane"/>
    <property type="evidence" value="ECO:0007669"/>
    <property type="project" value="InterPro"/>
</dbReference>
<dbReference type="Pfam" id="PF00448">
    <property type="entry name" value="SRP54"/>
    <property type="match status" value="1"/>
</dbReference>
<dbReference type="Pfam" id="PF02978">
    <property type="entry name" value="SRP_SPB"/>
    <property type="match status" value="1"/>
</dbReference>
<comment type="subunit">
    <text evidence="9">Part of the signal recognition particle protein translocation system, which is composed of SRP and FtsY.</text>
</comment>
<proteinExistence type="inferred from homology"/>
<feature type="region of interest" description="Disordered" evidence="10">
    <location>
        <begin position="446"/>
        <end position="492"/>
    </location>
</feature>
<dbReference type="KEGG" id="plon:Pla110_00770"/>
<evidence type="ECO:0000256" key="4">
    <source>
        <dbReference type="ARBA" id="ARBA00022884"/>
    </source>
</evidence>
<dbReference type="InterPro" id="IPR013822">
    <property type="entry name" value="Signal_recog_particl_SRP54_hlx"/>
</dbReference>
<dbReference type="SMART" id="SM00382">
    <property type="entry name" value="AAA"/>
    <property type="match status" value="1"/>
</dbReference>
<dbReference type="InterPro" id="IPR027417">
    <property type="entry name" value="P-loop_NTPase"/>
</dbReference>
<name>A0A518CGM2_9PLAN</name>
<dbReference type="GO" id="GO:0005525">
    <property type="term" value="F:GTP binding"/>
    <property type="evidence" value="ECO:0007669"/>
    <property type="project" value="UniProtKB-UniRule"/>
</dbReference>
<dbReference type="SMART" id="SM00962">
    <property type="entry name" value="SRP54"/>
    <property type="match status" value="1"/>
</dbReference>
<evidence type="ECO:0000256" key="3">
    <source>
        <dbReference type="ARBA" id="ARBA00022801"/>
    </source>
</evidence>
<dbReference type="GO" id="GO:0048500">
    <property type="term" value="C:signal recognition particle"/>
    <property type="evidence" value="ECO:0007669"/>
    <property type="project" value="UniProtKB-UniRule"/>
</dbReference>
<dbReference type="AlphaFoldDB" id="A0A518CGM2"/>
<keyword evidence="2 9" id="KW-0547">Nucleotide-binding</keyword>
<dbReference type="NCBIfam" id="TIGR00959">
    <property type="entry name" value="ffh"/>
    <property type="match status" value="1"/>
</dbReference>
<dbReference type="Gene3D" id="3.40.50.300">
    <property type="entry name" value="P-loop containing nucleotide triphosphate hydrolases"/>
    <property type="match status" value="1"/>
</dbReference>
<feature type="domain" description="SRP54-type proteins GTP-binding" evidence="11">
    <location>
        <begin position="270"/>
        <end position="283"/>
    </location>
</feature>
<dbReference type="InterPro" id="IPR022941">
    <property type="entry name" value="SRP54"/>
</dbReference>
<dbReference type="SMART" id="SM00963">
    <property type="entry name" value="SRP54_N"/>
    <property type="match status" value="1"/>
</dbReference>
<evidence type="ECO:0000313" key="12">
    <source>
        <dbReference type="EMBL" id="QDU78376.1"/>
    </source>
</evidence>
<reference evidence="12 13" key="1">
    <citation type="submission" date="2019-02" db="EMBL/GenBank/DDBJ databases">
        <title>Deep-cultivation of Planctomycetes and their phenomic and genomic characterization uncovers novel biology.</title>
        <authorList>
            <person name="Wiegand S."/>
            <person name="Jogler M."/>
            <person name="Boedeker C."/>
            <person name="Pinto D."/>
            <person name="Vollmers J."/>
            <person name="Rivas-Marin E."/>
            <person name="Kohn T."/>
            <person name="Peeters S.H."/>
            <person name="Heuer A."/>
            <person name="Rast P."/>
            <person name="Oberbeckmann S."/>
            <person name="Bunk B."/>
            <person name="Jeske O."/>
            <person name="Meyerdierks A."/>
            <person name="Storesund J.E."/>
            <person name="Kallscheuer N."/>
            <person name="Luecker S."/>
            <person name="Lage O.M."/>
            <person name="Pohl T."/>
            <person name="Merkel B.J."/>
            <person name="Hornburger P."/>
            <person name="Mueller R.-W."/>
            <person name="Bruemmer F."/>
            <person name="Labrenz M."/>
            <person name="Spormann A.M."/>
            <person name="Op den Camp H."/>
            <person name="Overmann J."/>
            <person name="Amann R."/>
            <person name="Jetten M.S.M."/>
            <person name="Mascher T."/>
            <person name="Medema M.H."/>
            <person name="Devos D.P."/>
            <person name="Kaster A.-K."/>
            <person name="Ovreas L."/>
            <person name="Rohde M."/>
            <person name="Galperin M.Y."/>
            <person name="Jogler C."/>
        </authorList>
    </citation>
    <scope>NUCLEOTIDE SEQUENCE [LARGE SCALE GENOMIC DNA]</scope>
    <source>
        <strain evidence="12 13">Pla110</strain>
    </source>
</reference>
<evidence type="ECO:0000256" key="1">
    <source>
        <dbReference type="ARBA" id="ARBA00005450"/>
    </source>
</evidence>
<dbReference type="PANTHER" id="PTHR11564">
    <property type="entry name" value="SIGNAL RECOGNITION PARTICLE 54K PROTEIN SRP54"/>
    <property type="match status" value="1"/>
</dbReference>
<feature type="binding site" evidence="9">
    <location>
        <begin position="191"/>
        <end position="195"/>
    </location>
    <ligand>
        <name>GTP</name>
        <dbReference type="ChEBI" id="CHEBI:37565"/>
    </ligand>
</feature>
<dbReference type="Pfam" id="PF02881">
    <property type="entry name" value="SRP54_N"/>
    <property type="match status" value="1"/>
</dbReference>
<dbReference type="GO" id="GO:0003924">
    <property type="term" value="F:GTPase activity"/>
    <property type="evidence" value="ECO:0007669"/>
    <property type="project" value="UniProtKB-UniRule"/>
</dbReference>
<dbReference type="InterPro" id="IPR042101">
    <property type="entry name" value="SRP54_N_sf"/>
</dbReference>
<evidence type="ECO:0000256" key="2">
    <source>
        <dbReference type="ARBA" id="ARBA00022741"/>
    </source>
</evidence>